<gene>
    <name evidence="1" type="ORF">V6N12_045189</name>
</gene>
<dbReference type="EMBL" id="JBBPBM010000003">
    <property type="protein sequence ID" value="KAK8593102.1"/>
    <property type="molecule type" value="Genomic_DNA"/>
</dbReference>
<proteinExistence type="predicted"/>
<evidence type="ECO:0000313" key="2">
    <source>
        <dbReference type="Proteomes" id="UP001472677"/>
    </source>
</evidence>
<dbReference type="Proteomes" id="UP001472677">
    <property type="component" value="Unassembled WGS sequence"/>
</dbReference>
<name>A0ABR2G224_9ROSI</name>
<comment type="caution">
    <text evidence="1">The sequence shown here is derived from an EMBL/GenBank/DDBJ whole genome shotgun (WGS) entry which is preliminary data.</text>
</comment>
<evidence type="ECO:0000313" key="1">
    <source>
        <dbReference type="EMBL" id="KAK8593102.1"/>
    </source>
</evidence>
<organism evidence="1 2">
    <name type="scientific">Hibiscus sabdariffa</name>
    <name type="common">roselle</name>
    <dbReference type="NCBI Taxonomy" id="183260"/>
    <lineage>
        <taxon>Eukaryota</taxon>
        <taxon>Viridiplantae</taxon>
        <taxon>Streptophyta</taxon>
        <taxon>Embryophyta</taxon>
        <taxon>Tracheophyta</taxon>
        <taxon>Spermatophyta</taxon>
        <taxon>Magnoliopsida</taxon>
        <taxon>eudicotyledons</taxon>
        <taxon>Gunneridae</taxon>
        <taxon>Pentapetalae</taxon>
        <taxon>rosids</taxon>
        <taxon>malvids</taxon>
        <taxon>Malvales</taxon>
        <taxon>Malvaceae</taxon>
        <taxon>Malvoideae</taxon>
        <taxon>Hibiscus</taxon>
    </lineage>
</organism>
<accession>A0ABR2G224</accession>
<sequence length="100" mass="11183">MCFKFHFSKTVQTTVLRLSSSIRATSTALHFSTGKQLQNMIRALTVRELQNMIEPMQENTAPGQMTKKLLRVQMKGSFKLKASGGAFVWMLTTSSSLSHS</sequence>
<reference evidence="1 2" key="1">
    <citation type="journal article" date="2024" name="G3 (Bethesda)">
        <title>Genome assembly of Hibiscus sabdariffa L. provides insights into metabolisms of medicinal natural products.</title>
        <authorList>
            <person name="Kim T."/>
        </authorList>
    </citation>
    <scope>NUCLEOTIDE SEQUENCE [LARGE SCALE GENOMIC DNA]</scope>
    <source>
        <strain evidence="1">TK-2024</strain>
        <tissue evidence="1">Old leaves</tissue>
    </source>
</reference>
<keyword evidence="2" id="KW-1185">Reference proteome</keyword>
<protein>
    <submittedName>
        <fullName evidence="1">Uncharacterized protein</fullName>
    </submittedName>
</protein>